<sequence>MDRGGEEETESEERRRNQSKEDESRIGKIFELIPLDLIPDILLRLPAKSAVRFRVVSKLWSSIITRPDFIRSFAFHSSTRLCLMACVKARDKRLFISLRQHDDASYSHVDRCQINFPEHDDVYYYDPCSESVHGLVCFGDFYKIIVWNPSMRQHVTLPEPKPRVRYFIRSCLGHDPVEDKYKVLSISGYHKGHHDPLVFTLGPQESWRVVQNSPSHIPLPTMGRVGTCINGQVYYEAEIRFKVDDTFEIESILMSFDVRYEKFNTIKKPADLTLRNFMLNYQGKLAWFCYGFSSIRFWVLGDEDKQEWSLKNFLLPFPSFPQSDPIFECSLNLTGVTHDTGEFIFTATKFEAFYVLYYDPKRERERRIEYEGIGDEEFWIHNGILDDNRFTIDWFPNHNESLMSLVNVLIKADYDRQEMTVDGDLTVGGGDNQPPVTTAAATTEMPIPWLSLLPNNDHISDNYEDLELEFSSAILRSLEKYLPMDKLTANREEKAKFMSDILRKYISRGECSKAKRYKNYRERIISNYQPRFRELYKLDPESFLLPTFRKAISENTEESFRRIISEPFPGVFVFEMFQPDFFEKLLAEVENFRKWAHETKLKIMRPNKMSKFGVVLDDFGLDIMLKQLMEDFIFPICKVFFPNVCGAMFDFQRGYVIENGGDRDAELGLHVEDSEITLNVCLSKQGEGGEIFFEGTRCKKHMDIDPKPEERFDYCHILGQAILHRGCHVHGARAATTSGHRANMILWCRNSLFREMQTYEKEFRDWCGQCVHEKKEKESQSLAAIRKEMIRIIE</sequence>
<feature type="domain" description="F-box" evidence="6">
    <location>
        <begin position="33"/>
        <end position="73"/>
    </location>
</feature>
<accession>A0A8T1XV42</accession>
<evidence type="ECO:0000259" key="7">
    <source>
        <dbReference type="SMART" id="SM00702"/>
    </source>
</evidence>
<dbReference type="Pfam" id="PF25238">
    <property type="entry name" value="OGFOD2-like"/>
    <property type="match status" value="1"/>
</dbReference>
<evidence type="ECO:0000256" key="2">
    <source>
        <dbReference type="ARBA" id="ARBA00022896"/>
    </source>
</evidence>
<dbReference type="PANTHER" id="PTHR24014:SF4">
    <property type="entry name" value="2-OXOGLUTARATE AND IRON-DEPENDENT OXYGENASE DOMAIN-CONTAINING PROTEIN 2"/>
    <property type="match status" value="1"/>
</dbReference>
<evidence type="ECO:0000256" key="1">
    <source>
        <dbReference type="ARBA" id="ARBA00001961"/>
    </source>
</evidence>
<feature type="domain" description="Prolyl 4-hydroxylase alpha subunit" evidence="7">
    <location>
        <begin position="569"/>
        <end position="749"/>
    </location>
</feature>
<dbReference type="GO" id="GO:0016705">
    <property type="term" value="F:oxidoreductase activity, acting on paired donors, with incorporation or reduction of molecular oxygen"/>
    <property type="evidence" value="ECO:0007669"/>
    <property type="project" value="InterPro"/>
</dbReference>
<dbReference type="InterPro" id="IPR017451">
    <property type="entry name" value="F-box-assoc_interact_dom"/>
</dbReference>
<reference evidence="8 9" key="1">
    <citation type="submission" date="2020-12" db="EMBL/GenBank/DDBJ databases">
        <title>Concerted genomic and epigenomic changes stabilize Arabidopsis allopolyploids.</title>
        <authorList>
            <person name="Chen Z."/>
        </authorList>
    </citation>
    <scope>NUCLEOTIDE SEQUENCE [LARGE SCALE GENOMIC DNA]</scope>
    <source>
        <strain evidence="8">As9502</strain>
        <tissue evidence="8">Leaf</tissue>
    </source>
</reference>
<organism evidence="8 9">
    <name type="scientific">Arabidopsis suecica</name>
    <name type="common">Swedish thale-cress</name>
    <name type="synonym">Cardaminopsis suecica</name>
    <dbReference type="NCBI Taxonomy" id="45249"/>
    <lineage>
        <taxon>Eukaryota</taxon>
        <taxon>Viridiplantae</taxon>
        <taxon>Streptophyta</taxon>
        <taxon>Embryophyta</taxon>
        <taxon>Tracheophyta</taxon>
        <taxon>Spermatophyta</taxon>
        <taxon>Magnoliopsida</taxon>
        <taxon>eudicotyledons</taxon>
        <taxon>Gunneridae</taxon>
        <taxon>Pentapetalae</taxon>
        <taxon>rosids</taxon>
        <taxon>malvids</taxon>
        <taxon>Brassicales</taxon>
        <taxon>Brassicaceae</taxon>
        <taxon>Camelineae</taxon>
        <taxon>Arabidopsis</taxon>
    </lineage>
</organism>
<dbReference type="Pfam" id="PF00646">
    <property type="entry name" value="F-box"/>
    <property type="match status" value="1"/>
</dbReference>
<dbReference type="GO" id="GO:0031418">
    <property type="term" value="F:L-ascorbic acid binding"/>
    <property type="evidence" value="ECO:0007669"/>
    <property type="project" value="UniProtKB-KW"/>
</dbReference>
<dbReference type="Pfam" id="PF08268">
    <property type="entry name" value="FBA_3"/>
    <property type="match status" value="1"/>
</dbReference>
<dbReference type="InterPro" id="IPR013187">
    <property type="entry name" value="F-box-assoc_dom_typ3"/>
</dbReference>
<dbReference type="InterPro" id="IPR006620">
    <property type="entry name" value="Pro_4_hyd_alph"/>
</dbReference>
<evidence type="ECO:0000313" key="9">
    <source>
        <dbReference type="Proteomes" id="UP000694251"/>
    </source>
</evidence>
<dbReference type="CDD" id="cd22157">
    <property type="entry name" value="F-box_AtFBW1-like"/>
    <property type="match status" value="1"/>
</dbReference>
<evidence type="ECO:0000313" key="8">
    <source>
        <dbReference type="EMBL" id="KAG7536582.1"/>
    </source>
</evidence>
<keyword evidence="3" id="KW-0223">Dioxygenase</keyword>
<proteinExistence type="predicted"/>
<keyword evidence="9" id="KW-1185">Reference proteome</keyword>
<dbReference type="GO" id="GO:0051213">
    <property type="term" value="F:dioxygenase activity"/>
    <property type="evidence" value="ECO:0007669"/>
    <property type="project" value="UniProtKB-KW"/>
</dbReference>
<dbReference type="SMART" id="SM00702">
    <property type="entry name" value="P4Hc"/>
    <property type="match status" value="1"/>
</dbReference>
<keyword evidence="4" id="KW-0560">Oxidoreductase</keyword>
<dbReference type="SMART" id="SM00256">
    <property type="entry name" value="FBOX"/>
    <property type="match status" value="1"/>
</dbReference>
<dbReference type="EMBL" id="JAEFBJ010000013">
    <property type="protein sequence ID" value="KAG7536582.1"/>
    <property type="molecule type" value="Genomic_DNA"/>
</dbReference>
<protein>
    <submittedName>
        <fullName evidence="8">Prolyl 4-hydroxylase alpha subunit</fullName>
    </submittedName>
</protein>
<evidence type="ECO:0000259" key="6">
    <source>
        <dbReference type="SMART" id="SM00256"/>
    </source>
</evidence>
<evidence type="ECO:0000256" key="4">
    <source>
        <dbReference type="ARBA" id="ARBA00023002"/>
    </source>
</evidence>
<gene>
    <name evidence="8" type="ORF">ISN44_As13g005220</name>
</gene>
<name>A0A8T1XV42_ARASU</name>
<dbReference type="AlphaFoldDB" id="A0A8T1XV42"/>
<comment type="caution">
    <text evidence="8">The sequence shown here is derived from an EMBL/GenBank/DDBJ whole genome shotgun (WGS) entry which is preliminary data.</text>
</comment>
<evidence type="ECO:0000256" key="3">
    <source>
        <dbReference type="ARBA" id="ARBA00022964"/>
    </source>
</evidence>
<dbReference type="PANTHER" id="PTHR24014">
    <property type="entry name" value="2-OXOGLUTARATE AND IRON-DEPENDENT OXYGENASE DOMAIN-CONTAINING PROTEIN 2"/>
    <property type="match status" value="1"/>
</dbReference>
<dbReference type="Proteomes" id="UP000694251">
    <property type="component" value="Chromosome 13"/>
</dbReference>
<dbReference type="OrthoDB" id="687122at2759"/>
<evidence type="ECO:0000256" key="5">
    <source>
        <dbReference type="SAM" id="MobiDB-lite"/>
    </source>
</evidence>
<dbReference type="NCBIfam" id="TIGR01640">
    <property type="entry name" value="F_box_assoc_1"/>
    <property type="match status" value="1"/>
</dbReference>
<dbReference type="GO" id="GO:0005506">
    <property type="term" value="F:iron ion binding"/>
    <property type="evidence" value="ECO:0007669"/>
    <property type="project" value="InterPro"/>
</dbReference>
<dbReference type="InterPro" id="IPR001810">
    <property type="entry name" value="F-box_dom"/>
</dbReference>
<feature type="region of interest" description="Disordered" evidence="5">
    <location>
        <begin position="1"/>
        <end position="20"/>
    </location>
</feature>
<keyword evidence="2" id="KW-0847">Vitamin C</keyword>
<comment type="cofactor">
    <cofactor evidence="1">
        <name>L-ascorbate</name>
        <dbReference type="ChEBI" id="CHEBI:38290"/>
    </cofactor>
</comment>